<accession>A0AAE0FDA6</accession>
<protein>
    <submittedName>
        <fullName evidence="2">Uncharacterized protein</fullName>
    </submittedName>
</protein>
<dbReference type="EMBL" id="LGRX02020400">
    <property type="protein sequence ID" value="KAK3257547.1"/>
    <property type="molecule type" value="Genomic_DNA"/>
</dbReference>
<sequence length="329" mass="36590">MYKSAPNATCLLRVYPDTHVYVSYKIGHAGDSIIAWHDDSPLWREITESDVGRGDVVVGEVLLRSVDFENGSGKSWSERTRRKSSLSSGSVSYEITIPSGSRLGKRLKCTLTLISGKAELFYGDDVNVMDRSFKESFHGRHSDQFCMNVLYFSCFFACAESVTNLIEILNAANVDLDKAMRWVWTPQNAIVGPNGHNFLHYTAMCFWEPKLARVISKLMQLVLRSTTSDHPRNNLAVCSASASSGEHANTSNHGSTSRRTEDVHRTIDVFRFKNIHGDATDHLDWFTAMESSCSTVCTAAERVCNGADLNTDKARSQNFAYVSAYAANV</sequence>
<name>A0AAE0FDA6_9CHLO</name>
<evidence type="ECO:0000256" key="1">
    <source>
        <dbReference type="SAM" id="MobiDB-lite"/>
    </source>
</evidence>
<evidence type="ECO:0000313" key="2">
    <source>
        <dbReference type="EMBL" id="KAK3257547.1"/>
    </source>
</evidence>
<dbReference type="Proteomes" id="UP001190700">
    <property type="component" value="Unassembled WGS sequence"/>
</dbReference>
<reference evidence="2 3" key="1">
    <citation type="journal article" date="2015" name="Genome Biol. Evol.">
        <title>Comparative Genomics of a Bacterivorous Green Alga Reveals Evolutionary Causalities and Consequences of Phago-Mixotrophic Mode of Nutrition.</title>
        <authorList>
            <person name="Burns J.A."/>
            <person name="Paasch A."/>
            <person name="Narechania A."/>
            <person name="Kim E."/>
        </authorList>
    </citation>
    <scope>NUCLEOTIDE SEQUENCE [LARGE SCALE GENOMIC DNA]</scope>
    <source>
        <strain evidence="2 3">PLY_AMNH</strain>
    </source>
</reference>
<organism evidence="2 3">
    <name type="scientific">Cymbomonas tetramitiformis</name>
    <dbReference type="NCBI Taxonomy" id="36881"/>
    <lineage>
        <taxon>Eukaryota</taxon>
        <taxon>Viridiplantae</taxon>
        <taxon>Chlorophyta</taxon>
        <taxon>Pyramimonadophyceae</taxon>
        <taxon>Pyramimonadales</taxon>
        <taxon>Pyramimonadaceae</taxon>
        <taxon>Cymbomonas</taxon>
    </lineage>
</organism>
<evidence type="ECO:0000313" key="3">
    <source>
        <dbReference type="Proteomes" id="UP001190700"/>
    </source>
</evidence>
<keyword evidence="3" id="KW-1185">Reference proteome</keyword>
<proteinExistence type="predicted"/>
<feature type="compositionally biased region" description="Polar residues" evidence="1">
    <location>
        <begin position="240"/>
        <end position="257"/>
    </location>
</feature>
<gene>
    <name evidence="2" type="ORF">CYMTET_33377</name>
</gene>
<comment type="caution">
    <text evidence="2">The sequence shown here is derived from an EMBL/GenBank/DDBJ whole genome shotgun (WGS) entry which is preliminary data.</text>
</comment>
<feature type="region of interest" description="Disordered" evidence="1">
    <location>
        <begin position="240"/>
        <end position="260"/>
    </location>
</feature>
<dbReference type="AlphaFoldDB" id="A0AAE0FDA6"/>